<dbReference type="InterPro" id="IPR036047">
    <property type="entry name" value="F-box-like_dom_sf"/>
</dbReference>
<evidence type="ECO:0000259" key="2">
    <source>
        <dbReference type="Pfam" id="PF23622"/>
    </source>
</evidence>
<name>A0A830BSF0_9LAMI</name>
<dbReference type="SUPFAM" id="SSF52047">
    <property type="entry name" value="RNI-like"/>
    <property type="match status" value="1"/>
</dbReference>
<feature type="domain" description="F-box" evidence="1">
    <location>
        <begin position="35"/>
        <end position="68"/>
    </location>
</feature>
<comment type="caution">
    <text evidence="3">The sequence shown here is derived from an EMBL/GenBank/DDBJ whole genome shotgun (WGS) entry which is preliminary data.</text>
</comment>
<dbReference type="CDD" id="cd22160">
    <property type="entry name" value="F-box_AtFBL13-like"/>
    <property type="match status" value="1"/>
</dbReference>
<protein>
    <submittedName>
        <fullName evidence="3">Putative F-box/LRR-repeat protein at3g58880</fullName>
    </submittedName>
</protein>
<sequence length="506" mass="57739">MIFSRLAIEFQSWFTLLAVSKEREIASDYKKQDLISQLSDDILISIIARLPTKEAVRTSILSNRWRSLYKFVPDVDFLCEHLVGRSVGRPHEVNTVINGVDRFLRLRSGFKIRSLELSCCLMKSNTFEQFIHSLGRLGIQRLVIYHSCCLDSIDLSFSCHFISQMPSLRFLELEGCSLRPMPTSVKLTQSNNNSSSLQLLRLNGIDVHAGALECILANCLSLHSLSIYGCNLPSNLSLCGPNLQLKSLWMACCEGVEEIELYASNLATFEINNPEVVNFIFDHVPKLQNMFVSFLNRNIMSSVCTKLVRDLPHLKSLIFHTKGDIYQVSSRTMGFNTFGNLRQLSLHLYLTKRVNLLSLAPFLERCPLLQEFHLDTEFLEYVDGGEVTRPVAVIHPELKKVEFTGHCGTKIEIYFALYILKSAICLEQMQIRRCSKWYHGCGRWMGRGKPKWSNETLEMIHGQLRGQAISKKARLTFQHSPIYEYNVPTILGNSVFDHADNVEDTQ</sequence>
<dbReference type="SUPFAM" id="SSF81383">
    <property type="entry name" value="F-box domain"/>
    <property type="match status" value="1"/>
</dbReference>
<proteinExistence type="predicted"/>
<dbReference type="InterPro" id="IPR001810">
    <property type="entry name" value="F-box_dom"/>
</dbReference>
<dbReference type="Pfam" id="PF23622">
    <property type="entry name" value="LRR_At1g61320_AtMIF1"/>
    <property type="match status" value="1"/>
</dbReference>
<keyword evidence="4" id="KW-1185">Reference proteome</keyword>
<organism evidence="3 4">
    <name type="scientific">Phtheirospermum japonicum</name>
    <dbReference type="NCBI Taxonomy" id="374723"/>
    <lineage>
        <taxon>Eukaryota</taxon>
        <taxon>Viridiplantae</taxon>
        <taxon>Streptophyta</taxon>
        <taxon>Embryophyta</taxon>
        <taxon>Tracheophyta</taxon>
        <taxon>Spermatophyta</taxon>
        <taxon>Magnoliopsida</taxon>
        <taxon>eudicotyledons</taxon>
        <taxon>Gunneridae</taxon>
        <taxon>Pentapetalae</taxon>
        <taxon>asterids</taxon>
        <taxon>lamiids</taxon>
        <taxon>Lamiales</taxon>
        <taxon>Orobanchaceae</taxon>
        <taxon>Orobanchaceae incertae sedis</taxon>
        <taxon>Phtheirospermum</taxon>
    </lineage>
</organism>
<dbReference type="PANTHER" id="PTHR34145:SF28">
    <property type="entry name" value="F-BOX DOMAIN-CONTAINING PROTEIN"/>
    <property type="match status" value="1"/>
</dbReference>
<accession>A0A830BSF0</accession>
<dbReference type="InterPro" id="IPR053781">
    <property type="entry name" value="F-box_AtFBL13-like"/>
</dbReference>
<dbReference type="OrthoDB" id="904489at2759"/>
<dbReference type="Proteomes" id="UP000653305">
    <property type="component" value="Unassembled WGS sequence"/>
</dbReference>
<dbReference type="Gene3D" id="3.80.10.10">
    <property type="entry name" value="Ribonuclease Inhibitor"/>
    <property type="match status" value="1"/>
</dbReference>
<dbReference type="InterPro" id="IPR053772">
    <property type="entry name" value="At1g61320/At1g61330-like"/>
</dbReference>
<feature type="domain" description="At1g61320/AtMIF1 LRR" evidence="2">
    <location>
        <begin position="105"/>
        <end position="437"/>
    </location>
</feature>
<dbReference type="InterPro" id="IPR032675">
    <property type="entry name" value="LRR_dom_sf"/>
</dbReference>
<reference evidence="3" key="1">
    <citation type="submission" date="2020-07" db="EMBL/GenBank/DDBJ databases">
        <title>Ethylene signaling mediates host invasion by parasitic plants.</title>
        <authorList>
            <person name="Yoshida S."/>
        </authorList>
    </citation>
    <scope>NUCLEOTIDE SEQUENCE</scope>
    <source>
        <strain evidence="3">Okayama</strain>
    </source>
</reference>
<dbReference type="PANTHER" id="PTHR34145">
    <property type="entry name" value="OS02G0105600 PROTEIN"/>
    <property type="match status" value="1"/>
</dbReference>
<dbReference type="InterPro" id="IPR055357">
    <property type="entry name" value="LRR_At1g61320_AtMIF1"/>
</dbReference>
<dbReference type="AlphaFoldDB" id="A0A830BSF0"/>
<evidence type="ECO:0000259" key="1">
    <source>
        <dbReference type="Pfam" id="PF00646"/>
    </source>
</evidence>
<dbReference type="Pfam" id="PF00646">
    <property type="entry name" value="F-box"/>
    <property type="match status" value="1"/>
</dbReference>
<evidence type="ECO:0000313" key="4">
    <source>
        <dbReference type="Proteomes" id="UP000653305"/>
    </source>
</evidence>
<gene>
    <name evidence="3" type="ORF">PHJA_001119400</name>
</gene>
<evidence type="ECO:0000313" key="3">
    <source>
        <dbReference type="EMBL" id="GFP89756.1"/>
    </source>
</evidence>
<dbReference type="EMBL" id="BMAC01000201">
    <property type="protein sequence ID" value="GFP89756.1"/>
    <property type="molecule type" value="Genomic_DNA"/>
</dbReference>